<dbReference type="GO" id="GO:0009986">
    <property type="term" value="C:cell surface"/>
    <property type="evidence" value="ECO:0007669"/>
    <property type="project" value="TreeGrafter"/>
</dbReference>
<dbReference type="Pfam" id="PF01153">
    <property type="entry name" value="Glypican"/>
    <property type="match status" value="1"/>
</dbReference>
<evidence type="ECO:0000256" key="7">
    <source>
        <dbReference type="ARBA" id="ARBA00023136"/>
    </source>
</evidence>
<keyword evidence="15" id="KW-1185">Reference proteome</keyword>
<evidence type="ECO:0000313" key="14">
    <source>
        <dbReference type="EMBL" id="TPP56736.1"/>
    </source>
</evidence>
<evidence type="ECO:0000313" key="15">
    <source>
        <dbReference type="Proteomes" id="UP000316759"/>
    </source>
</evidence>
<dbReference type="InterPro" id="IPR001863">
    <property type="entry name" value="Glypican"/>
</dbReference>
<evidence type="ECO:0000256" key="6">
    <source>
        <dbReference type="ARBA" id="ARBA00022974"/>
    </source>
</evidence>
<organism evidence="14 15">
    <name type="scientific">Fasciola gigantica</name>
    <name type="common">Giant liver fluke</name>
    <dbReference type="NCBI Taxonomy" id="46835"/>
    <lineage>
        <taxon>Eukaryota</taxon>
        <taxon>Metazoa</taxon>
        <taxon>Spiralia</taxon>
        <taxon>Lophotrochozoa</taxon>
        <taxon>Platyhelminthes</taxon>
        <taxon>Trematoda</taxon>
        <taxon>Digenea</taxon>
        <taxon>Plagiorchiida</taxon>
        <taxon>Echinostomata</taxon>
        <taxon>Echinostomatoidea</taxon>
        <taxon>Fasciolidae</taxon>
        <taxon>Fasciola</taxon>
    </lineage>
</organism>
<evidence type="ECO:0000256" key="1">
    <source>
        <dbReference type="ARBA" id="ARBA00004609"/>
    </source>
</evidence>
<dbReference type="PANTHER" id="PTHR10822">
    <property type="entry name" value="GLYPICAN"/>
    <property type="match status" value="1"/>
</dbReference>
<feature type="region of interest" description="Disordered" evidence="12">
    <location>
        <begin position="555"/>
        <end position="632"/>
    </location>
</feature>
<feature type="chain" id="PRO_5021440076" description="Glypican-4" evidence="13">
    <location>
        <begin position="21"/>
        <end position="716"/>
    </location>
</feature>
<keyword evidence="10" id="KW-0449">Lipoprotein</keyword>
<feature type="compositionally biased region" description="Polar residues" evidence="12">
    <location>
        <begin position="555"/>
        <end position="566"/>
    </location>
</feature>
<dbReference type="AlphaFoldDB" id="A0A504Y820"/>
<keyword evidence="3" id="KW-1003">Cell membrane</keyword>
<evidence type="ECO:0000256" key="3">
    <source>
        <dbReference type="ARBA" id="ARBA00022475"/>
    </source>
</evidence>
<evidence type="ECO:0000256" key="8">
    <source>
        <dbReference type="ARBA" id="ARBA00023180"/>
    </source>
</evidence>
<keyword evidence="9" id="KW-0357">Heparan sulfate</keyword>
<evidence type="ECO:0000256" key="10">
    <source>
        <dbReference type="ARBA" id="ARBA00023288"/>
    </source>
</evidence>
<keyword evidence="8" id="KW-0325">Glycoprotein</keyword>
<evidence type="ECO:0008006" key="16">
    <source>
        <dbReference type="Google" id="ProtNLM"/>
    </source>
</evidence>
<name>A0A504Y820_FASGI</name>
<protein>
    <recommendedName>
        <fullName evidence="16">Glypican-4</fullName>
    </recommendedName>
</protein>
<evidence type="ECO:0000256" key="4">
    <source>
        <dbReference type="ARBA" id="ARBA00022622"/>
    </source>
</evidence>
<comment type="caution">
    <text evidence="14">The sequence shown here is derived from an EMBL/GenBank/DDBJ whole genome shotgun (WGS) entry which is preliminary data.</text>
</comment>
<evidence type="ECO:0000256" key="11">
    <source>
        <dbReference type="RuleBase" id="RU003518"/>
    </source>
</evidence>
<evidence type="ECO:0000256" key="9">
    <source>
        <dbReference type="ARBA" id="ARBA00023207"/>
    </source>
</evidence>
<evidence type="ECO:0000256" key="12">
    <source>
        <dbReference type="SAM" id="MobiDB-lite"/>
    </source>
</evidence>
<keyword evidence="5 13" id="KW-0732">Signal</keyword>
<dbReference type="OrthoDB" id="10010764at2759"/>
<dbReference type="GO" id="GO:0016477">
    <property type="term" value="P:cell migration"/>
    <property type="evidence" value="ECO:0007669"/>
    <property type="project" value="TreeGrafter"/>
</dbReference>
<keyword evidence="7" id="KW-0472">Membrane</keyword>
<dbReference type="GO" id="GO:0098552">
    <property type="term" value="C:side of membrane"/>
    <property type="evidence" value="ECO:0007669"/>
    <property type="project" value="UniProtKB-KW"/>
</dbReference>
<dbReference type="PANTHER" id="PTHR10822:SF29">
    <property type="entry name" value="DIVISION ABNORMALLY DELAYED PROTEIN"/>
    <property type="match status" value="1"/>
</dbReference>
<evidence type="ECO:0000256" key="13">
    <source>
        <dbReference type="SAM" id="SignalP"/>
    </source>
</evidence>
<evidence type="ECO:0000256" key="2">
    <source>
        <dbReference type="ARBA" id="ARBA00010260"/>
    </source>
</evidence>
<reference evidence="14 15" key="1">
    <citation type="submission" date="2019-04" db="EMBL/GenBank/DDBJ databases">
        <title>Annotation for the trematode Fasciola gigantica.</title>
        <authorList>
            <person name="Choi Y.-J."/>
        </authorList>
    </citation>
    <scope>NUCLEOTIDE SEQUENCE [LARGE SCALE GENOMIC DNA]</scope>
    <source>
        <strain evidence="14">Uganda_cow_1</strain>
    </source>
</reference>
<dbReference type="GO" id="GO:0005886">
    <property type="term" value="C:plasma membrane"/>
    <property type="evidence" value="ECO:0007669"/>
    <property type="project" value="UniProtKB-SubCell"/>
</dbReference>
<accession>A0A504Y820</accession>
<comment type="similarity">
    <text evidence="2 11">Belongs to the glypican family.</text>
</comment>
<sequence>MSPVFLLLILVCSFWTQTCPSKVSRKCLLAWRTLSVKIHPVPWIVLSNANNYSSAPNICDRFEPTSQDCCAIDPAHIAVGNDHLELEQLRVEWLGPLATTLLNHAIYLQNYFVECLNLTLTALDVSFQSSYGYNYQHNKEFFVQFFGNLESYMLGHRQNISEMVDDFFNELLKRIVRLLLFAKSRQDLVVADCISSQLQRRNPFDRIPEGIKRMAIRAFPPARITANALFIGSEVISSLLKEVYLTNSCHINWMKLRYCNFCFGEAESFICEDTCRKKMALCMTDYYSLDEPWTQFIDHLLELIDRLRGSDSFPQVNRPLQIHITDAIMSFQRLFSRINPVLLKNCSRQEKNPTAIRLRPKRHLFPSSGPGVFSSIPETVDYFRSLPSLENQTKLMQVEYLSARSLFANLDRWFCSPHLLRYSKIPRKSTRMCWNGKRMSSADSIYLLVVRIVKQMWYLNERFLLETSCMSERNNMAHFVRRNWKNELLPDSTAIQLFLALMLPMDLHIQHNIDTAQMSLVSSDTLVNPINRESEGSGYAPWYNADLLHSRSGSFPTGHELSSSRETVPYLGDDEDYSAAHPSPKNQHFGELPPQDRRGFSTLITPYNRTSKREHENTATTTATRSRLSDSPTLRTFSTATSAHSALRSQHSTHHNAPVQLWIPQLSAKYSEQKWSVETPDRSSNRCVTLTVFRNEAVHIFVALIVIARMPNTIIS</sequence>
<keyword evidence="6" id="KW-0654">Proteoglycan</keyword>
<dbReference type="EMBL" id="SUNJ01014134">
    <property type="protein sequence ID" value="TPP56736.1"/>
    <property type="molecule type" value="Genomic_DNA"/>
</dbReference>
<dbReference type="GO" id="GO:0005576">
    <property type="term" value="C:extracellular region"/>
    <property type="evidence" value="ECO:0007669"/>
    <property type="project" value="TreeGrafter"/>
</dbReference>
<comment type="subcellular location">
    <subcellularLocation>
        <location evidence="1">Cell membrane</location>
        <topology evidence="1">Lipid-anchor</topology>
        <topology evidence="1">GPI-anchor</topology>
    </subcellularLocation>
</comment>
<feature type="signal peptide" evidence="13">
    <location>
        <begin position="1"/>
        <end position="20"/>
    </location>
</feature>
<evidence type="ECO:0000256" key="5">
    <source>
        <dbReference type="ARBA" id="ARBA00022729"/>
    </source>
</evidence>
<gene>
    <name evidence="14" type="ORF">FGIG_05669</name>
</gene>
<dbReference type="Proteomes" id="UP000316759">
    <property type="component" value="Unassembled WGS sequence"/>
</dbReference>
<dbReference type="GO" id="GO:0009966">
    <property type="term" value="P:regulation of signal transduction"/>
    <property type="evidence" value="ECO:0007669"/>
    <property type="project" value="InterPro"/>
</dbReference>
<dbReference type="STRING" id="46835.A0A504Y820"/>
<proteinExistence type="inferred from homology"/>
<keyword evidence="4" id="KW-0336">GPI-anchor</keyword>
<dbReference type="GO" id="GO:1905475">
    <property type="term" value="P:regulation of protein localization to membrane"/>
    <property type="evidence" value="ECO:0007669"/>
    <property type="project" value="TreeGrafter"/>
</dbReference>